<protein>
    <submittedName>
        <fullName evidence="1">Uncharacterized protein</fullName>
    </submittedName>
</protein>
<evidence type="ECO:0000313" key="1">
    <source>
        <dbReference type="EMBL" id="KAJ8553711.1"/>
    </source>
</evidence>
<proteinExistence type="predicted"/>
<evidence type="ECO:0000313" key="2">
    <source>
        <dbReference type="Proteomes" id="UP001152561"/>
    </source>
</evidence>
<gene>
    <name evidence="1" type="ORF">K7X08_024389</name>
</gene>
<reference evidence="2" key="1">
    <citation type="journal article" date="2023" name="Proc. Natl. Acad. Sci. U.S.A.">
        <title>Genomic and structural basis for evolution of tropane alkaloid biosynthesis.</title>
        <authorList>
            <person name="Wanga Y.-J."/>
            <person name="Taina T."/>
            <person name="Yua J.-Y."/>
            <person name="Lia J."/>
            <person name="Xua B."/>
            <person name="Chenc J."/>
            <person name="D'Auriad J.C."/>
            <person name="Huanga J.-P."/>
            <person name="Huanga S.-X."/>
        </authorList>
    </citation>
    <scope>NUCLEOTIDE SEQUENCE [LARGE SCALE GENOMIC DNA]</scope>
    <source>
        <strain evidence="2">cv. KIB-2019</strain>
    </source>
</reference>
<accession>A0A9Q1M897</accession>
<dbReference type="OrthoDB" id="1725092at2759"/>
<dbReference type="EMBL" id="JAJAGQ010000009">
    <property type="protein sequence ID" value="KAJ8553711.1"/>
    <property type="molecule type" value="Genomic_DNA"/>
</dbReference>
<comment type="caution">
    <text evidence="1">The sequence shown here is derived from an EMBL/GenBank/DDBJ whole genome shotgun (WGS) entry which is preliminary data.</text>
</comment>
<sequence length="82" mass="9166">MRKQLSMSWQQLCRLVMISKPSGKPLRDKTIAVAGRAAVKEEGMVFKASCPACLQVINTPHDSDVRMTMVEHISIEVCDHLI</sequence>
<dbReference type="Proteomes" id="UP001152561">
    <property type="component" value="Unassembled WGS sequence"/>
</dbReference>
<keyword evidence="2" id="KW-1185">Reference proteome</keyword>
<dbReference type="AlphaFoldDB" id="A0A9Q1M897"/>
<organism evidence="1 2">
    <name type="scientific">Anisodus acutangulus</name>
    <dbReference type="NCBI Taxonomy" id="402998"/>
    <lineage>
        <taxon>Eukaryota</taxon>
        <taxon>Viridiplantae</taxon>
        <taxon>Streptophyta</taxon>
        <taxon>Embryophyta</taxon>
        <taxon>Tracheophyta</taxon>
        <taxon>Spermatophyta</taxon>
        <taxon>Magnoliopsida</taxon>
        <taxon>eudicotyledons</taxon>
        <taxon>Gunneridae</taxon>
        <taxon>Pentapetalae</taxon>
        <taxon>asterids</taxon>
        <taxon>lamiids</taxon>
        <taxon>Solanales</taxon>
        <taxon>Solanaceae</taxon>
        <taxon>Solanoideae</taxon>
        <taxon>Hyoscyameae</taxon>
        <taxon>Anisodus</taxon>
    </lineage>
</organism>
<name>A0A9Q1M897_9SOLA</name>